<keyword evidence="2" id="KW-1185">Reference proteome</keyword>
<gene>
    <name evidence="1" type="ORF">LSCM4_06256</name>
</gene>
<dbReference type="GeneID" id="92362114"/>
<reference evidence="2" key="2">
    <citation type="journal article" date="2021" name="Sci. Data">
        <title>Chromosome-scale genome sequencing, assembly and annotation of six genomes from subfamily Leishmaniinae.</title>
        <authorList>
            <person name="Almutairi H."/>
            <person name="Urbaniak M.D."/>
            <person name="Bates M.D."/>
            <person name="Jariyapan N."/>
            <person name="Kwakye-Nuako G."/>
            <person name="Thomaz Soccol V."/>
            <person name="Al-Salem W.S."/>
            <person name="Dillon R.J."/>
            <person name="Bates P.A."/>
            <person name="Gatherer D."/>
        </authorList>
    </citation>
    <scope>NUCLEOTIDE SEQUENCE [LARGE SCALE GENOMIC DNA]</scope>
</reference>
<accession>A0A836HYP2</accession>
<proteinExistence type="predicted"/>
<name>A0A836HYP2_9TRYP</name>
<organism evidence="1 2">
    <name type="scientific">Leishmania orientalis</name>
    <dbReference type="NCBI Taxonomy" id="2249476"/>
    <lineage>
        <taxon>Eukaryota</taxon>
        <taxon>Discoba</taxon>
        <taxon>Euglenozoa</taxon>
        <taxon>Kinetoplastea</taxon>
        <taxon>Metakinetoplastina</taxon>
        <taxon>Trypanosomatida</taxon>
        <taxon>Trypanosomatidae</taxon>
        <taxon>Leishmaniinae</taxon>
        <taxon>Leishmania</taxon>
    </lineage>
</organism>
<sequence length="109" mass="12153">MAQGNIEKHTHDTLASQRLLKRKQSNADITVENPAAVALLYKADEKNPFTALFRVLIGDRGMHKRVGRTEVDQYTAIEFVVIIWGPSSISVAQHVNEVVPKKDSVDLSK</sequence>
<evidence type="ECO:0000313" key="2">
    <source>
        <dbReference type="Proteomes" id="UP000674143"/>
    </source>
</evidence>
<dbReference type="EMBL" id="JAFHLR010000007">
    <property type="protein sequence ID" value="KAG5486791.1"/>
    <property type="molecule type" value="Genomic_DNA"/>
</dbReference>
<dbReference type="Proteomes" id="UP000674143">
    <property type="component" value="Unassembled WGS sequence"/>
</dbReference>
<protein>
    <submittedName>
        <fullName evidence="1">Uncharacterized protein</fullName>
    </submittedName>
</protein>
<reference evidence="2" key="1">
    <citation type="journal article" date="2021" name="Microbiol. Resour. Announc.">
        <title>LGAAP: Leishmaniinae Genome Assembly and Annotation Pipeline.</title>
        <authorList>
            <person name="Almutairi H."/>
            <person name="Urbaniak M.D."/>
            <person name="Bates M.D."/>
            <person name="Jariyapan N."/>
            <person name="Kwakye-Nuako G."/>
            <person name="Thomaz-Soccol V."/>
            <person name="Al-Salem W.S."/>
            <person name="Dillon R.J."/>
            <person name="Bates P.A."/>
            <person name="Gatherer D."/>
        </authorList>
    </citation>
    <scope>NUCLEOTIDE SEQUENCE [LARGE SCALE GENOMIC DNA]</scope>
</reference>
<dbReference type="KEGG" id="loi:92362114"/>
<evidence type="ECO:0000313" key="1">
    <source>
        <dbReference type="EMBL" id="KAG5486791.1"/>
    </source>
</evidence>
<dbReference type="RefSeq" id="XP_067065585.1">
    <property type="nucleotide sequence ID" value="XM_067208180.1"/>
</dbReference>
<comment type="caution">
    <text evidence="1">The sequence shown here is derived from an EMBL/GenBank/DDBJ whole genome shotgun (WGS) entry which is preliminary data.</text>
</comment>
<dbReference type="AlphaFoldDB" id="A0A836HYP2"/>